<name>A0A0D9WUP5_9ORYZ</name>
<sequence length="68" mass="7859">MSFSRAVVMQSRRVLRSRRSFSTTGATNEEANVLKETEELKTKTKRTIVEDVEKAVDFLRDAQGYFSR</sequence>
<dbReference type="Gramene" id="LPERR07G00530.1">
    <property type="protein sequence ID" value="LPERR07G00530.1"/>
    <property type="gene ID" value="LPERR07G00530"/>
</dbReference>
<organism evidence="1 2">
    <name type="scientific">Leersia perrieri</name>
    <dbReference type="NCBI Taxonomy" id="77586"/>
    <lineage>
        <taxon>Eukaryota</taxon>
        <taxon>Viridiplantae</taxon>
        <taxon>Streptophyta</taxon>
        <taxon>Embryophyta</taxon>
        <taxon>Tracheophyta</taxon>
        <taxon>Spermatophyta</taxon>
        <taxon>Magnoliopsida</taxon>
        <taxon>Liliopsida</taxon>
        <taxon>Poales</taxon>
        <taxon>Poaceae</taxon>
        <taxon>BOP clade</taxon>
        <taxon>Oryzoideae</taxon>
        <taxon>Oryzeae</taxon>
        <taxon>Oryzinae</taxon>
        <taxon>Leersia</taxon>
    </lineage>
</organism>
<reference evidence="1 2" key="1">
    <citation type="submission" date="2012-08" db="EMBL/GenBank/DDBJ databases">
        <title>Oryza genome evolution.</title>
        <authorList>
            <person name="Wing R.A."/>
        </authorList>
    </citation>
    <scope>NUCLEOTIDE SEQUENCE</scope>
</reference>
<protein>
    <submittedName>
        <fullName evidence="1">Uncharacterized protein</fullName>
    </submittedName>
</protein>
<dbReference type="Proteomes" id="UP000032180">
    <property type="component" value="Chromosome 7"/>
</dbReference>
<evidence type="ECO:0000313" key="2">
    <source>
        <dbReference type="Proteomes" id="UP000032180"/>
    </source>
</evidence>
<dbReference type="STRING" id="77586.A0A0D9WUP5"/>
<dbReference type="HOGENOM" id="CLU_2797620_0_0_1"/>
<proteinExistence type="predicted"/>
<keyword evidence="2" id="KW-1185">Reference proteome</keyword>
<reference evidence="1" key="3">
    <citation type="submission" date="2015-04" db="UniProtKB">
        <authorList>
            <consortium name="EnsemblPlants"/>
        </authorList>
    </citation>
    <scope>IDENTIFICATION</scope>
</reference>
<dbReference type="EnsemblPlants" id="LPERR07G00530.1">
    <property type="protein sequence ID" value="LPERR07G00530.1"/>
    <property type="gene ID" value="LPERR07G00530"/>
</dbReference>
<evidence type="ECO:0000313" key="1">
    <source>
        <dbReference type="EnsemblPlants" id="LPERR07G00530.1"/>
    </source>
</evidence>
<accession>A0A0D9WUP5</accession>
<dbReference type="AlphaFoldDB" id="A0A0D9WUP5"/>
<reference evidence="2" key="2">
    <citation type="submission" date="2013-12" db="EMBL/GenBank/DDBJ databases">
        <authorList>
            <person name="Yu Y."/>
            <person name="Lee S."/>
            <person name="de Baynast K."/>
            <person name="Wissotski M."/>
            <person name="Liu L."/>
            <person name="Talag J."/>
            <person name="Goicoechea J."/>
            <person name="Angelova A."/>
            <person name="Jetty R."/>
            <person name="Kudrna D."/>
            <person name="Golser W."/>
            <person name="Rivera L."/>
            <person name="Zhang J."/>
            <person name="Wing R."/>
        </authorList>
    </citation>
    <scope>NUCLEOTIDE SEQUENCE</scope>
</reference>